<feature type="compositionally biased region" description="Basic residues" evidence="1">
    <location>
        <begin position="187"/>
        <end position="199"/>
    </location>
</feature>
<dbReference type="GO" id="GO:0000978">
    <property type="term" value="F:RNA polymerase II cis-regulatory region sequence-specific DNA binding"/>
    <property type="evidence" value="ECO:0007669"/>
    <property type="project" value="TreeGrafter"/>
</dbReference>
<organism evidence="4 5">
    <name type="scientific">Elliptochloris bilobata</name>
    <dbReference type="NCBI Taxonomy" id="381761"/>
    <lineage>
        <taxon>Eukaryota</taxon>
        <taxon>Viridiplantae</taxon>
        <taxon>Chlorophyta</taxon>
        <taxon>core chlorophytes</taxon>
        <taxon>Trebouxiophyceae</taxon>
        <taxon>Trebouxiophyceae incertae sedis</taxon>
        <taxon>Elliptochloris clade</taxon>
        <taxon>Elliptochloris</taxon>
    </lineage>
</organism>
<dbReference type="PROSITE" id="PS51294">
    <property type="entry name" value="HTH_MYB"/>
    <property type="match status" value="2"/>
</dbReference>
<reference evidence="4 5" key="1">
    <citation type="journal article" date="2024" name="Nat. Commun.">
        <title>Phylogenomics reveals the evolutionary origins of lichenization in chlorophyte algae.</title>
        <authorList>
            <person name="Puginier C."/>
            <person name="Libourel C."/>
            <person name="Otte J."/>
            <person name="Skaloud P."/>
            <person name="Haon M."/>
            <person name="Grisel S."/>
            <person name="Petersen M."/>
            <person name="Berrin J.G."/>
            <person name="Delaux P.M."/>
            <person name="Dal Grande F."/>
            <person name="Keller J."/>
        </authorList>
    </citation>
    <scope>NUCLEOTIDE SEQUENCE [LARGE SCALE GENOMIC DNA]</scope>
    <source>
        <strain evidence="4 5">SAG 245.80</strain>
    </source>
</reference>
<dbReference type="SUPFAM" id="SSF46689">
    <property type="entry name" value="Homeodomain-like"/>
    <property type="match status" value="1"/>
</dbReference>
<feature type="domain" description="HTH myb-type" evidence="3">
    <location>
        <begin position="87"/>
        <end position="141"/>
    </location>
</feature>
<protein>
    <submittedName>
        <fullName evidence="4">Uncharacterized protein</fullName>
    </submittedName>
</protein>
<feature type="compositionally biased region" description="Low complexity" evidence="1">
    <location>
        <begin position="223"/>
        <end position="234"/>
    </location>
</feature>
<dbReference type="EMBL" id="JALJOU010000005">
    <property type="protein sequence ID" value="KAK9843748.1"/>
    <property type="molecule type" value="Genomic_DNA"/>
</dbReference>
<dbReference type="InterPro" id="IPR001005">
    <property type="entry name" value="SANT/Myb"/>
</dbReference>
<feature type="region of interest" description="Disordered" evidence="1">
    <location>
        <begin position="166"/>
        <end position="240"/>
    </location>
</feature>
<proteinExistence type="predicted"/>
<accession>A0AAW1SDM2</accession>
<dbReference type="CDD" id="cd00167">
    <property type="entry name" value="SANT"/>
    <property type="match status" value="2"/>
</dbReference>
<evidence type="ECO:0000313" key="5">
    <source>
        <dbReference type="Proteomes" id="UP001445335"/>
    </source>
</evidence>
<dbReference type="GO" id="GO:0000981">
    <property type="term" value="F:DNA-binding transcription factor activity, RNA polymerase II-specific"/>
    <property type="evidence" value="ECO:0007669"/>
    <property type="project" value="TreeGrafter"/>
</dbReference>
<dbReference type="PROSITE" id="PS50090">
    <property type="entry name" value="MYB_LIKE"/>
    <property type="match status" value="2"/>
</dbReference>
<dbReference type="InterPro" id="IPR009057">
    <property type="entry name" value="Homeodomain-like_sf"/>
</dbReference>
<dbReference type="InterPro" id="IPR017930">
    <property type="entry name" value="Myb_dom"/>
</dbReference>
<dbReference type="PANTHER" id="PTHR45614">
    <property type="entry name" value="MYB PROTEIN-RELATED"/>
    <property type="match status" value="1"/>
</dbReference>
<dbReference type="SMART" id="SM00717">
    <property type="entry name" value="SANT"/>
    <property type="match status" value="2"/>
</dbReference>
<keyword evidence="5" id="KW-1185">Reference proteome</keyword>
<feature type="domain" description="Myb-like" evidence="2">
    <location>
        <begin position="87"/>
        <end position="137"/>
    </location>
</feature>
<sequence>MRDRTRPSKPAGSWTAVPWRLDCADDDGTRKGAWTPEEDSELLRAIAKVAQNVENPNNWTDIAEEMRGALGGRNGKSCRLRWCNQLDPRLRKDAFSDWEDAVVIKAHEEHGNKWAKIAKWLPGRTDNAIKNHWNSTLRRKWTTGALASPYSAQHVSLDWLLDNPEPHAPAGDLQPPVPSGLPAGGVRVKRPSRVKRKRAPAAPDARAGRAQRRLLSLPGAPHALPRQLPRQLQPQPAPQPPPGAYMDLAQALAMLNALPGALRGCLLEAARLCGGAAGAAQANLLSMHWAAQPAPDDLVEAAAASVEASMAAMPGECGGLGLDPLLTLLPHLQPPPSCERGDAPDGVAVPAASEPVLAGSGRGLPLLSQESGSVARGDHSPASLGEGLGLGSPLCARRGGGPVSGLSPPARPGALLRSASGCEDTGSTPEGAYTLFPDGLQAWQALKPAEGPWGAGCDASGLPPSPHLFHDTSNAASLLSAGTVMDAAHALRSLPPHQHAA</sequence>
<dbReference type="Gene3D" id="1.10.10.60">
    <property type="entry name" value="Homeodomain-like"/>
    <property type="match status" value="2"/>
</dbReference>
<dbReference type="AlphaFoldDB" id="A0AAW1SDM2"/>
<comment type="caution">
    <text evidence="4">The sequence shown here is derived from an EMBL/GenBank/DDBJ whole genome shotgun (WGS) entry which is preliminary data.</text>
</comment>
<evidence type="ECO:0000313" key="4">
    <source>
        <dbReference type="EMBL" id="KAK9843748.1"/>
    </source>
</evidence>
<dbReference type="PANTHER" id="PTHR45614:SF25">
    <property type="entry name" value="MYB PROTEIN"/>
    <property type="match status" value="1"/>
</dbReference>
<dbReference type="Proteomes" id="UP001445335">
    <property type="component" value="Unassembled WGS sequence"/>
</dbReference>
<dbReference type="Pfam" id="PF00249">
    <property type="entry name" value="Myb_DNA-binding"/>
    <property type="match status" value="2"/>
</dbReference>
<feature type="domain" description="HTH myb-type" evidence="3">
    <location>
        <begin position="26"/>
        <end position="86"/>
    </location>
</feature>
<gene>
    <name evidence="4" type="ORF">WJX81_004868</name>
</gene>
<evidence type="ECO:0000259" key="2">
    <source>
        <dbReference type="PROSITE" id="PS50090"/>
    </source>
</evidence>
<dbReference type="InterPro" id="IPR050560">
    <property type="entry name" value="MYB_TF"/>
</dbReference>
<feature type="region of interest" description="Disordered" evidence="1">
    <location>
        <begin position="360"/>
        <end position="380"/>
    </location>
</feature>
<feature type="domain" description="Myb-like" evidence="2">
    <location>
        <begin position="26"/>
        <end position="86"/>
    </location>
</feature>
<evidence type="ECO:0000259" key="3">
    <source>
        <dbReference type="PROSITE" id="PS51294"/>
    </source>
</evidence>
<name>A0AAW1SDM2_9CHLO</name>
<evidence type="ECO:0000256" key="1">
    <source>
        <dbReference type="SAM" id="MobiDB-lite"/>
    </source>
</evidence>
<dbReference type="GO" id="GO:0005634">
    <property type="term" value="C:nucleus"/>
    <property type="evidence" value="ECO:0007669"/>
    <property type="project" value="TreeGrafter"/>
</dbReference>